<comment type="caution">
    <text evidence="11">The sequence shown here is derived from an EMBL/GenBank/DDBJ whole genome shotgun (WGS) entry which is preliminary data.</text>
</comment>
<evidence type="ECO:0000313" key="12">
    <source>
        <dbReference type="Proteomes" id="UP001595630"/>
    </source>
</evidence>
<feature type="domain" description="Cytochrome c" evidence="10">
    <location>
        <begin position="19"/>
        <end position="103"/>
    </location>
</feature>
<evidence type="ECO:0000256" key="8">
    <source>
        <dbReference type="PROSITE-ProRule" id="PRU00433"/>
    </source>
</evidence>
<dbReference type="Proteomes" id="UP001595630">
    <property type="component" value="Unassembled WGS sequence"/>
</dbReference>
<dbReference type="Gene3D" id="1.10.760.10">
    <property type="entry name" value="Cytochrome c-like domain"/>
    <property type="match status" value="1"/>
</dbReference>
<dbReference type="RefSeq" id="WP_386363885.1">
    <property type="nucleotide sequence ID" value="NZ_JBHRXZ010000018.1"/>
</dbReference>
<evidence type="ECO:0000256" key="7">
    <source>
        <dbReference type="ARBA" id="ARBA00031244"/>
    </source>
</evidence>
<evidence type="ECO:0000313" key="11">
    <source>
        <dbReference type="EMBL" id="MFC3607892.1"/>
    </source>
</evidence>
<proteinExistence type="predicted"/>
<dbReference type="PRINTS" id="PR00606">
    <property type="entry name" value="CYTCHROMECID"/>
</dbReference>
<organism evidence="11 12">
    <name type="scientific">Stutzerimonas tarimensis</name>
    <dbReference type="NCBI Taxonomy" id="1507735"/>
    <lineage>
        <taxon>Bacteria</taxon>
        <taxon>Pseudomonadati</taxon>
        <taxon>Pseudomonadota</taxon>
        <taxon>Gammaproteobacteria</taxon>
        <taxon>Pseudomonadales</taxon>
        <taxon>Pseudomonadaceae</taxon>
        <taxon>Stutzerimonas</taxon>
    </lineage>
</organism>
<evidence type="ECO:0000256" key="2">
    <source>
        <dbReference type="ARBA" id="ARBA00022448"/>
    </source>
</evidence>
<dbReference type="InterPro" id="IPR002324">
    <property type="entry name" value="Cyt_c_ID"/>
</dbReference>
<dbReference type="EMBL" id="JBHRXZ010000018">
    <property type="protein sequence ID" value="MFC3607892.1"/>
    <property type="molecule type" value="Genomic_DNA"/>
</dbReference>
<keyword evidence="4 8" id="KW-0479">Metal-binding</keyword>
<gene>
    <name evidence="11" type="ORF">ACFOMF_08905</name>
</gene>
<accession>A0ABV7T5N7</accession>
<sequence>MNKVVVSLFALAGALAQPAFAQDAETLLNSKACLACHKTDTQLVGPSYQAIAEKYADDENAVEMLAGKIRNGSQGVWGQIPMPPNQVTEDEARVLAEWVMEQN</sequence>
<evidence type="ECO:0000256" key="9">
    <source>
        <dbReference type="SAM" id="SignalP"/>
    </source>
</evidence>
<keyword evidence="2" id="KW-0813">Transport</keyword>
<dbReference type="InterPro" id="IPR036909">
    <property type="entry name" value="Cyt_c-like_dom_sf"/>
</dbReference>
<feature type="chain" id="PRO_5047460130" description="Cytochrome c-551" evidence="9">
    <location>
        <begin position="22"/>
        <end position="103"/>
    </location>
</feature>
<reference evidence="12" key="1">
    <citation type="journal article" date="2019" name="Int. J. Syst. Evol. Microbiol.">
        <title>The Global Catalogue of Microorganisms (GCM) 10K type strain sequencing project: providing services to taxonomists for standard genome sequencing and annotation.</title>
        <authorList>
            <consortium name="The Broad Institute Genomics Platform"/>
            <consortium name="The Broad Institute Genome Sequencing Center for Infectious Disease"/>
            <person name="Wu L."/>
            <person name="Ma J."/>
        </authorList>
    </citation>
    <scope>NUCLEOTIDE SEQUENCE [LARGE SCALE GENOMIC DNA]</scope>
    <source>
        <strain evidence="12">KCTC 42447</strain>
    </source>
</reference>
<dbReference type="InterPro" id="IPR009056">
    <property type="entry name" value="Cyt_c-like_dom"/>
</dbReference>
<dbReference type="SUPFAM" id="SSF46626">
    <property type="entry name" value="Cytochrome c"/>
    <property type="match status" value="1"/>
</dbReference>
<evidence type="ECO:0000256" key="4">
    <source>
        <dbReference type="ARBA" id="ARBA00022723"/>
    </source>
</evidence>
<evidence type="ECO:0000256" key="5">
    <source>
        <dbReference type="ARBA" id="ARBA00022982"/>
    </source>
</evidence>
<dbReference type="Pfam" id="PF00034">
    <property type="entry name" value="Cytochrom_C"/>
    <property type="match status" value="1"/>
</dbReference>
<evidence type="ECO:0000259" key="10">
    <source>
        <dbReference type="PROSITE" id="PS51007"/>
    </source>
</evidence>
<protein>
    <recommendedName>
        <fullName evidence="1">Cytochrome c-551</fullName>
    </recommendedName>
    <alternativeName>
        <fullName evidence="7">Cytochrome c551</fullName>
    </alternativeName>
</protein>
<evidence type="ECO:0000256" key="6">
    <source>
        <dbReference type="ARBA" id="ARBA00023004"/>
    </source>
</evidence>
<keyword evidence="12" id="KW-1185">Reference proteome</keyword>
<dbReference type="PROSITE" id="PS51007">
    <property type="entry name" value="CYTC"/>
    <property type="match status" value="1"/>
</dbReference>
<evidence type="ECO:0000256" key="3">
    <source>
        <dbReference type="ARBA" id="ARBA00022617"/>
    </source>
</evidence>
<name>A0ABV7T5N7_9GAMM</name>
<evidence type="ECO:0000256" key="1">
    <source>
        <dbReference type="ARBA" id="ARBA00021020"/>
    </source>
</evidence>
<keyword evidence="9" id="KW-0732">Signal</keyword>
<feature type="signal peptide" evidence="9">
    <location>
        <begin position="1"/>
        <end position="21"/>
    </location>
</feature>
<keyword evidence="6 8" id="KW-0408">Iron</keyword>
<keyword evidence="3 8" id="KW-0349">Heme</keyword>
<keyword evidence="5" id="KW-0249">Electron transport</keyword>